<proteinExistence type="predicted"/>
<gene>
    <name evidence="2" type="ORF">FYJ85_09160</name>
</gene>
<organism evidence="2 3">
    <name type="scientific">Victivallis lenta</name>
    <dbReference type="NCBI Taxonomy" id="2606640"/>
    <lineage>
        <taxon>Bacteria</taxon>
        <taxon>Pseudomonadati</taxon>
        <taxon>Lentisphaerota</taxon>
        <taxon>Lentisphaeria</taxon>
        <taxon>Victivallales</taxon>
        <taxon>Victivallaceae</taxon>
        <taxon>Victivallis</taxon>
    </lineage>
</organism>
<evidence type="ECO:0000313" key="3">
    <source>
        <dbReference type="Proteomes" id="UP000435649"/>
    </source>
</evidence>
<dbReference type="Proteomes" id="UP000435649">
    <property type="component" value="Unassembled WGS sequence"/>
</dbReference>
<protein>
    <submittedName>
        <fullName evidence="2">Exo-alpha-sialidase</fullName>
    </submittedName>
</protein>
<comment type="caution">
    <text evidence="2">The sequence shown here is derived from an EMBL/GenBank/DDBJ whole genome shotgun (WGS) entry which is preliminary data.</text>
</comment>
<feature type="domain" description="Sialidase" evidence="1">
    <location>
        <begin position="42"/>
        <end position="327"/>
    </location>
</feature>
<dbReference type="RefSeq" id="WP_154418092.1">
    <property type="nucleotide sequence ID" value="NZ_VUNS01000008.1"/>
</dbReference>
<dbReference type="Pfam" id="PF13088">
    <property type="entry name" value="BNR_2"/>
    <property type="match status" value="1"/>
</dbReference>
<dbReference type="PANTHER" id="PTHR43752:SF2">
    <property type="entry name" value="BNR_ASP-BOX REPEAT FAMILY PROTEIN"/>
    <property type="match status" value="1"/>
</dbReference>
<dbReference type="AlphaFoldDB" id="A0A844G3K3"/>
<dbReference type="SUPFAM" id="SSF50939">
    <property type="entry name" value="Sialidases"/>
    <property type="match status" value="1"/>
</dbReference>
<dbReference type="PANTHER" id="PTHR43752">
    <property type="entry name" value="BNR/ASP-BOX REPEAT FAMILY PROTEIN"/>
    <property type="match status" value="1"/>
</dbReference>
<accession>A0A844G3K3</accession>
<evidence type="ECO:0000313" key="2">
    <source>
        <dbReference type="EMBL" id="MST97211.1"/>
    </source>
</evidence>
<sequence length="387" mass="42831">MDDADRLNSPLLPPRFLPGAPDEPFRFQGIPGIEATRGGNRFAVWYGGGDGEGPQNFLMLARRNPKNPNEWPIVLRVVHPGREIRCFDAALWLDPAGKLRLFWSQSRCRETGKDVSDGVNGVWQSVCAEPDAPVPNWTRPERLCDGIMLNKPCIASDGSWLLPVSVWGDGIGGGKLPESLRDVSGANLFVSTDGGQSFRRRGLARVEEGRLFDEHLFVERRDGSLLMLIRTLYGIAESRSTDGGQSWTPPQRSRLRGPGSRFALRRLKSGSLLLINHQCGVPFSPVREKLTAYLSDDDGESWTAGMMIDPRTGVSYPDFTEESNGAILCVYDRDRYGDGEILLAEFTPDDVRKGVLPRPPQTISALRNRTGENTEIPTTGEQIKELA</sequence>
<name>A0A844G3K3_9BACT</name>
<dbReference type="CDD" id="cd15482">
    <property type="entry name" value="Sialidase_non-viral"/>
    <property type="match status" value="1"/>
</dbReference>
<dbReference type="InterPro" id="IPR036278">
    <property type="entry name" value="Sialidase_sf"/>
</dbReference>
<dbReference type="EMBL" id="VUNS01000008">
    <property type="protein sequence ID" value="MST97211.1"/>
    <property type="molecule type" value="Genomic_DNA"/>
</dbReference>
<dbReference type="InterPro" id="IPR011040">
    <property type="entry name" value="Sialidase"/>
</dbReference>
<evidence type="ECO:0000259" key="1">
    <source>
        <dbReference type="Pfam" id="PF13088"/>
    </source>
</evidence>
<dbReference type="Gene3D" id="2.120.10.10">
    <property type="match status" value="1"/>
</dbReference>
<reference evidence="2 3" key="1">
    <citation type="submission" date="2019-08" db="EMBL/GenBank/DDBJ databases">
        <title>In-depth cultivation of the pig gut microbiome towards novel bacterial diversity and tailored functional studies.</title>
        <authorList>
            <person name="Wylensek D."/>
            <person name="Hitch T.C.A."/>
            <person name="Clavel T."/>
        </authorList>
    </citation>
    <scope>NUCLEOTIDE SEQUENCE [LARGE SCALE GENOMIC DNA]</scope>
    <source>
        <strain evidence="2 3">BBE-744-WT-12</strain>
    </source>
</reference>
<keyword evidence="3" id="KW-1185">Reference proteome</keyword>